<evidence type="ECO:0000313" key="6">
    <source>
        <dbReference type="EMBL" id="MBL1090535.1"/>
    </source>
</evidence>
<accession>A0ABS1MS18</accession>
<evidence type="ECO:0000259" key="5">
    <source>
        <dbReference type="PROSITE" id="PS50885"/>
    </source>
</evidence>
<evidence type="ECO:0000256" key="2">
    <source>
        <dbReference type="ARBA" id="ARBA00022989"/>
    </source>
</evidence>
<sequence>MTVLLLAVSGITALTVGRSSDSTVSQAVVESQQLMAADAAGSLSSSLDQSSHHLRDATALLGLGAAHSPDSALRRLSHSHGKWRGLAAVDPASGRLLAARGENVPLNRLSQRGSADALQPRLVTLGSGQPRLLSFALLDAVGGKRQLLIASGSLRLPEQKKGRTTFVMDSDGRILAAAGDQADDPALRKLASQSGQAKSGAGGSRTERRGSAHHDVVGYAPVPAGPDGQDFGLTLATSIRVPEGTAVAGDRFLGLCAAAALLAICLAVTWVLWRWVQRPVLRLHLTARRLARGDLQRPVPAHGAGEAARISRSLESLRLQLTGASGCDDMLRAPTRRRTMRNATLCCAALVTAWSCALPLITLGEGRVPVPAPVVHDQQERTADASDRVRRILGEGVAGLSSMARLTDGTPQQIGKALDTALHRHSTWRSLYLVDRDGQAPEYAGDAPYGMDRKPLLAKVKNGTPAIVQLNHDGKVPLSAAVVPLDAGGGQALVAEFRPEALSGVLTRPGIGRAWLVDADSKVIGSNESFFAFDSLPGEDSGDGPALTAAAEVRGTHAVKGPGWRVVTRKPMSRLPLASYETRRQTELAALLAFSVAVLCLGWLHLTVLRPLQALERTAPALAAGDTSTVLYPRHHDEVGSIVRSLELIRQRVAAAKADTGASHVAASPRS</sequence>
<dbReference type="RefSeq" id="WP_201804063.1">
    <property type="nucleotide sequence ID" value="NZ_JAERRI010000007.1"/>
</dbReference>
<reference evidence="6 7" key="1">
    <citation type="submission" date="2021-01" db="EMBL/GenBank/DDBJ databases">
        <title>WGS of actinomycetes isolated from Thailand.</title>
        <authorList>
            <person name="Thawai C."/>
        </authorList>
    </citation>
    <scope>NUCLEOTIDE SEQUENCE [LARGE SCALE GENOMIC DNA]</scope>
    <source>
        <strain evidence="6 7">CH9-7</strain>
    </source>
</reference>
<organism evidence="6 7">
    <name type="scientific">Streptomyces siderophoricus</name>
    <dbReference type="NCBI Taxonomy" id="2802281"/>
    <lineage>
        <taxon>Bacteria</taxon>
        <taxon>Bacillati</taxon>
        <taxon>Actinomycetota</taxon>
        <taxon>Actinomycetes</taxon>
        <taxon>Kitasatosporales</taxon>
        <taxon>Streptomycetaceae</taxon>
        <taxon>Streptomyces</taxon>
    </lineage>
</organism>
<dbReference type="Gene3D" id="6.10.340.10">
    <property type="match status" value="2"/>
</dbReference>
<feature type="domain" description="HAMP" evidence="5">
    <location>
        <begin position="274"/>
        <end position="326"/>
    </location>
</feature>
<proteinExistence type="predicted"/>
<evidence type="ECO:0000256" key="4">
    <source>
        <dbReference type="SAM" id="Phobius"/>
    </source>
</evidence>
<comment type="caution">
    <text evidence="6">The sequence shown here is derived from an EMBL/GenBank/DDBJ whole genome shotgun (WGS) entry which is preliminary data.</text>
</comment>
<feature type="domain" description="HAMP" evidence="5">
    <location>
        <begin position="606"/>
        <end position="658"/>
    </location>
</feature>
<evidence type="ECO:0000256" key="1">
    <source>
        <dbReference type="ARBA" id="ARBA00022692"/>
    </source>
</evidence>
<feature type="transmembrane region" description="Helical" evidence="4">
    <location>
        <begin position="342"/>
        <end position="361"/>
    </location>
</feature>
<dbReference type="Pfam" id="PF00672">
    <property type="entry name" value="HAMP"/>
    <property type="match status" value="2"/>
</dbReference>
<keyword evidence="4" id="KW-0472">Membrane</keyword>
<dbReference type="EMBL" id="JAERRI010000007">
    <property type="protein sequence ID" value="MBL1090535.1"/>
    <property type="molecule type" value="Genomic_DNA"/>
</dbReference>
<dbReference type="PANTHER" id="PTHR32089">
    <property type="entry name" value="METHYL-ACCEPTING CHEMOTAXIS PROTEIN MCPB"/>
    <property type="match status" value="1"/>
</dbReference>
<feature type="transmembrane region" description="Helical" evidence="4">
    <location>
        <begin position="252"/>
        <end position="273"/>
    </location>
</feature>
<dbReference type="SUPFAM" id="SSF158472">
    <property type="entry name" value="HAMP domain-like"/>
    <property type="match status" value="2"/>
</dbReference>
<dbReference type="SMART" id="SM00304">
    <property type="entry name" value="HAMP"/>
    <property type="match status" value="2"/>
</dbReference>
<keyword evidence="1 4" id="KW-0812">Transmembrane</keyword>
<keyword evidence="7" id="KW-1185">Reference proteome</keyword>
<evidence type="ECO:0000313" key="7">
    <source>
        <dbReference type="Proteomes" id="UP000629371"/>
    </source>
</evidence>
<keyword evidence="2 4" id="KW-1133">Transmembrane helix</keyword>
<feature type="region of interest" description="Disordered" evidence="3">
    <location>
        <begin position="188"/>
        <end position="211"/>
    </location>
</feature>
<dbReference type="PROSITE" id="PS50885">
    <property type="entry name" value="HAMP"/>
    <property type="match status" value="2"/>
</dbReference>
<dbReference type="CDD" id="cd06225">
    <property type="entry name" value="HAMP"/>
    <property type="match status" value="1"/>
</dbReference>
<name>A0ABS1MS18_9ACTN</name>
<dbReference type="InterPro" id="IPR003660">
    <property type="entry name" value="HAMP_dom"/>
</dbReference>
<evidence type="ECO:0000256" key="3">
    <source>
        <dbReference type="SAM" id="MobiDB-lite"/>
    </source>
</evidence>
<dbReference type="Proteomes" id="UP000629371">
    <property type="component" value="Unassembled WGS sequence"/>
</dbReference>
<protein>
    <submittedName>
        <fullName evidence="6">HAMP domain-containing protein</fullName>
    </submittedName>
</protein>
<gene>
    <name evidence="6" type="ORF">JK360_14195</name>
</gene>
<dbReference type="PANTHER" id="PTHR32089:SF112">
    <property type="entry name" value="LYSOZYME-LIKE PROTEIN-RELATED"/>
    <property type="match status" value="1"/>
</dbReference>